<dbReference type="FunFam" id="2.60.40.150:FF:000093">
    <property type="entry name" value="Extended synaptotagmin 3"/>
    <property type="match status" value="1"/>
</dbReference>
<dbReference type="SUPFAM" id="SSF49562">
    <property type="entry name" value="C2 domain (Calcium/lipid-binding domain, CaLB)"/>
    <property type="match status" value="9"/>
</dbReference>
<keyword evidence="9" id="KW-0256">Endoplasmic reticulum</keyword>
<feature type="domain" description="C2" evidence="16">
    <location>
        <begin position="1104"/>
        <end position="1219"/>
    </location>
</feature>
<keyword evidence="5" id="KW-1003">Cell membrane</keyword>
<evidence type="ECO:0000259" key="16">
    <source>
        <dbReference type="PROSITE" id="PS50004"/>
    </source>
</evidence>
<name>A0A2D0RYF9_ICTPU</name>
<keyword evidence="11" id="KW-1133">Transmembrane helix</keyword>
<reference evidence="18" key="1">
    <citation type="journal article" date="2016" name="Nat. Commun.">
        <title>The channel catfish genome sequence provides insights into the evolution of scale formation in teleosts.</title>
        <authorList>
            <person name="Liu Z."/>
            <person name="Liu S."/>
            <person name="Yao J."/>
            <person name="Bao L."/>
            <person name="Zhang J."/>
            <person name="Li Y."/>
            <person name="Jiang C."/>
            <person name="Sun L."/>
            <person name="Wang R."/>
            <person name="Zhang Y."/>
            <person name="Zhou T."/>
            <person name="Zeng Q."/>
            <person name="Fu Q."/>
            <person name="Gao S."/>
            <person name="Li N."/>
            <person name="Koren S."/>
            <person name="Jiang Y."/>
            <person name="Zimin A."/>
            <person name="Xu P."/>
            <person name="Phillippy A.M."/>
            <person name="Geng X."/>
            <person name="Song L."/>
            <person name="Sun F."/>
            <person name="Li C."/>
            <person name="Wang X."/>
            <person name="Chen A."/>
            <person name="Jin Y."/>
            <person name="Yuan Z."/>
            <person name="Yang Y."/>
            <person name="Tan S."/>
            <person name="Peatman E."/>
            <person name="Lu J."/>
            <person name="Qin Z."/>
            <person name="Dunham R."/>
            <person name="Li Z."/>
            <person name="Sonstegard T."/>
            <person name="Feng J."/>
            <person name="Danzmann R.G."/>
            <person name="Schroeder S."/>
            <person name="Scheffler B."/>
            <person name="Duke M.V."/>
            <person name="Ballard L."/>
            <person name="Kucuktas H."/>
            <person name="Kaltenboeck L."/>
            <person name="Liu H."/>
            <person name="Armbruster J."/>
            <person name="Xie Y."/>
            <person name="Kirby M.L."/>
            <person name="Tian Y."/>
            <person name="Flanagan M.E."/>
            <person name="Mu W."/>
            <person name="Waldbieser G.C."/>
        </authorList>
    </citation>
    <scope>NUCLEOTIDE SEQUENCE [LARGE SCALE GENOMIC DNA]</scope>
    <source>
        <strain evidence="18">SDA103</strain>
    </source>
</reference>
<dbReference type="CTD" id="571083"/>
<dbReference type="FunFam" id="2.60.40.150:FF:000106">
    <property type="entry name" value="extended synaptotagmin-1 isoform X1"/>
    <property type="match status" value="4"/>
</dbReference>
<dbReference type="KEGG" id="ipu:108271768"/>
<feature type="domain" description="C2" evidence="16">
    <location>
        <begin position="1581"/>
        <end position="1695"/>
    </location>
</feature>
<dbReference type="Gene3D" id="2.60.40.150">
    <property type="entry name" value="C2 domain"/>
    <property type="match status" value="9"/>
</dbReference>
<keyword evidence="10" id="KW-0106">Calcium</keyword>
<dbReference type="PROSITE" id="PS51847">
    <property type="entry name" value="SMP"/>
    <property type="match status" value="1"/>
</dbReference>
<dbReference type="STRING" id="7998.ENSIPUP00000002662"/>
<evidence type="ECO:0000256" key="3">
    <source>
        <dbReference type="ARBA" id="ARBA00005867"/>
    </source>
</evidence>
<dbReference type="RefSeq" id="XP_017334995.1">
    <property type="nucleotide sequence ID" value="XM_017479506.3"/>
</dbReference>
<dbReference type="OMA" id="QHIDNTD"/>
<feature type="domain" description="C2" evidence="16">
    <location>
        <begin position="1430"/>
        <end position="1551"/>
    </location>
</feature>
<evidence type="ECO:0000256" key="15">
    <source>
        <dbReference type="SAM" id="MobiDB-lite"/>
    </source>
</evidence>
<dbReference type="CDD" id="cd04050">
    <property type="entry name" value="C2B_Synaptotagmin-like"/>
    <property type="match status" value="4"/>
</dbReference>
<feature type="domain" description="C2" evidence="16">
    <location>
        <begin position="594"/>
        <end position="716"/>
    </location>
</feature>
<evidence type="ECO:0000259" key="17">
    <source>
        <dbReference type="PROSITE" id="PS51847"/>
    </source>
</evidence>
<evidence type="ECO:0000256" key="10">
    <source>
        <dbReference type="ARBA" id="ARBA00022837"/>
    </source>
</evidence>
<feature type="domain" description="C2" evidence="16">
    <location>
        <begin position="1738"/>
        <end position="1857"/>
    </location>
</feature>
<dbReference type="FunFam" id="2.60.40.150:FF:000025">
    <property type="entry name" value="Extended synaptotagmin 2"/>
    <property type="match status" value="4"/>
</dbReference>
<proteinExistence type="inferred from homology"/>
<evidence type="ECO:0000256" key="2">
    <source>
        <dbReference type="ARBA" id="ARBA00004477"/>
    </source>
</evidence>
<feature type="compositionally biased region" description="Basic and acidic residues" evidence="15">
    <location>
        <begin position="1246"/>
        <end position="1294"/>
    </location>
</feature>
<keyword evidence="8" id="KW-0677">Repeat</keyword>
<dbReference type="GO" id="GO:0005509">
    <property type="term" value="F:calcium ion binding"/>
    <property type="evidence" value="ECO:0007669"/>
    <property type="project" value="TreeGrafter"/>
</dbReference>
<evidence type="ECO:0000256" key="8">
    <source>
        <dbReference type="ARBA" id="ARBA00022737"/>
    </source>
</evidence>
<evidence type="ECO:0000256" key="7">
    <source>
        <dbReference type="ARBA" id="ARBA00022723"/>
    </source>
</evidence>
<feature type="compositionally biased region" description="Polar residues" evidence="15">
    <location>
        <begin position="887"/>
        <end position="899"/>
    </location>
</feature>
<keyword evidence="12" id="KW-0445">Lipid transport</keyword>
<dbReference type="InterPro" id="IPR037752">
    <property type="entry name" value="C2C_KIAA1228"/>
</dbReference>
<dbReference type="Pfam" id="PF00168">
    <property type="entry name" value="C2"/>
    <property type="match status" value="9"/>
</dbReference>
<dbReference type="CDD" id="cd04030">
    <property type="entry name" value="C2C_KIAA1228"/>
    <property type="match status" value="1"/>
</dbReference>
<keyword evidence="4" id="KW-0813">Transport</keyword>
<dbReference type="InterPro" id="IPR031468">
    <property type="entry name" value="SMP_LBD"/>
</dbReference>
<reference evidence="19" key="2">
    <citation type="submission" date="2025-08" db="UniProtKB">
        <authorList>
            <consortium name="RefSeq"/>
        </authorList>
    </citation>
    <scope>IDENTIFICATION</scope>
    <source>
        <tissue evidence="19">Blood</tissue>
    </source>
</reference>
<dbReference type="GeneID" id="108271768"/>
<feature type="domain" description="C2" evidence="16">
    <location>
        <begin position="443"/>
        <end position="561"/>
    </location>
</feature>
<dbReference type="InterPro" id="IPR051634">
    <property type="entry name" value="Extended_Synaptotagmin"/>
</dbReference>
<evidence type="ECO:0000256" key="11">
    <source>
        <dbReference type="ARBA" id="ARBA00022989"/>
    </source>
</evidence>
<dbReference type="GO" id="GO:0031210">
    <property type="term" value="F:phosphatidylcholine binding"/>
    <property type="evidence" value="ECO:0007669"/>
    <property type="project" value="TreeGrafter"/>
</dbReference>
<evidence type="ECO:0000256" key="12">
    <source>
        <dbReference type="ARBA" id="ARBA00023055"/>
    </source>
</evidence>
<dbReference type="GO" id="GO:0005886">
    <property type="term" value="C:plasma membrane"/>
    <property type="evidence" value="ECO:0007669"/>
    <property type="project" value="UniProtKB-SubCell"/>
</dbReference>
<dbReference type="Pfam" id="PF17047">
    <property type="entry name" value="SMP_LBD"/>
    <property type="match status" value="1"/>
</dbReference>
<feature type="compositionally biased region" description="Polar residues" evidence="15">
    <location>
        <begin position="1295"/>
        <end position="1305"/>
    </location>
</feature>
<dbReference type="InterPro" id="IPR039010">
    <property type="entry name" value="Synaptotagmin_SMP"/>
</dbReference>
<dbReference type="InterPro" id="IPR037749">
    <property type="entry name" value="Ext_Synaptotagmin_C2B"/>
</dbReference>
<dbReference type="GO" id="GO:0005789">
    <property type="term" value="C:endoplasmic reticulum membrane"/>
    <property type="evidence" value="ECO:0007669"/>
    <property type="project" value="UniProtKB-SubCell"/>
</dbReference>
<comment type="subcellular location">
    <subcellularLocation>
        <location evidence="1">Cell membrane</location>
        <topology evidence="1">Peripheral membrane protein</topology>
    </subcellularLocation>
    <subcellularLocation>
        <location evidence="2">Endoplasmic reticulum membrane</location>
        <topology evidence="2">Multi-pass membrane protein</topology>
    </subcellularLocation>
</comment>
<feature type="region of interest" description="Disordered" evidence="15">
    <location>
        <begin position="1"/>
        <end position="27"/>
    </location>
</feature>
<keyword evidence="7" id="KW-0479">Metal-binding</keyword>
<dbReference type="SMART" id="SM00239">
    <property type="entry name" value="C2"/>
    <property type="match status" value="9"/>
</dbReference>
<dbReference type="CDD" id="cd08391">
    <property type="entry name" value="C2A_C2C_Synaptotagmin_like"/>
    <property type="match status" value="4"/>
</dbReference>
<dbReference type="Proteomes" id="UP000221080">
    <property type="component" value="Chromosome 11"/>
</dbReference>
<evidence type="ECO:0000256" key="9">
    <source>
        <dbReference type="ARBA" id="ARBA00022824"/>
    </source>
</evidence>
<sequence length="1863" mass="207778">MSEKDTGPTSSAKEQASEPRESQNPEANGIDAMGILWTFGKCLTALLPVYLAGYYRVSSSLLVFGLALYSGWKHTREAKEARLRSAIQLLNEEHESSSGVYRSQKDLPAWVNFQDVEKVEWLNKVIQQAWPFIGQYLEKLLTDSIAPSIRASSVHLQTLSFTKIDFGDKAMKVVGVKAHTENEKGHVLLDVYISYVGDVEINVEVKRYFCKAGVKGIQLSGMMRVILEPLIGNVPIVGALTMFFIRRPKLDINWTGLTNLLDIPGLNLKSNTMIMDAIASFLVLPNRLTIPLVENLPVAQLRSPLPRGVVRIHLLEADRLAAKDNYVKGVMSSMSDPYALIRVGPQTFRSQHKDNTDSPKWGEVYEVIVHEVPGQELEVEVYDKDPDQDDFLGRTKMDLGIVKKAKIVDEWFTLKDTPTGRVHLRLEWLTLQDNTDTLEQVLKRNETVPSNTAHPPSSAILTVYLDKAEALPMKKGSKDPSPMVQLSVQDITQESRTCWNTVNPVWEDAFTFFIQDPHKQDIDIQVKDNDHVQPLGNLSLPLSRLLSSPQLSLDQWFQLNHSGPASRIHINTILRVLWNDESAVSASLLSSDLSSSRPQHTSPDDSFGTEGVLRIHLLEGQNLIPKDNLMGGMVKGKSDPYIIINIGSSTFKSRVIKDTLNPTWNEMYEVVLTNLPGQDLSLEIFDKDMDMKDDFMGRLKIKLSDIITSKHVDEWFTLSDVKHGRVHLSLEWLHGVTQSDKLQQVLQYQSKSSYMNKAVPAVALLFVYLEAAHDVPLKKSGKEPKVGAELVLAGTTHKTTVCDRTSSPQWNEAFHFLVHDPKKEELIVKLSHCWDFSLGSVVIPIRELLSQPNLLLDQWLNLDGASPQSQILLRAQLKILCPKVTEGSTENTETAVPKTTSKDSKTEEELVQKSSELLVPITITSSVTAPDKNGKEKVKEKEKESEKPPEDISSSDVQPPHTSPDPNFGTEGVLRIHLQEAQNLIAKDNLMGGMVKGKSDPYVKITIGNNTFKSHVVKENLNPTWNEMYELVLASESVSEVCIEVFDKDIDKDDFLGRFHIILSEIIQAQYIDQWFTLADVKHGCLHLVLEWLPTVTERDKLQQALQLQSSSYENKASPSAALLFVLIEKAHALPMVKGGKEPKAGAELVVTGTSYKTKLCDRSTSPHWGEIFHFLIHDPREDVLIIKLSSGWDQPLGSLVLPIKELLSQEGMLLDQWQNLDGASPESQILLRAELKILASKIDRKGEKATEKNTEKHPEKSIEKTLEMPVEKPIGKSPEKSNEPAEQATKKSTESSVGANNSTGGQSGKKTPINAEQLLTTANKELKQETKPTPRLNELVASTVPVPVSLSEDTQKVLAADITHDTGHETKDLSKASSVGGASKTVKPITISDSACTTNNEQHLDKAADNSHEKVYPTVPAAEKKTEIARVLPQHTCTYPGFGTQGVLRIHLLEAQNLIAMDSLMGGMVKGKSDPYVKISVGTTTYKSHVIKENLNPTWNEMYEVILNPDPNLEVKFELYDKDIDSDDFLGRFKIKLGDIIKSQYNDEWFSLNDVKHGRLHLVLEWLPTVTQTDKLQQVLQMQSSQSNQNKTVPSSALLFVLIERAHALPLKKSGKEPKVGAELVLEGTSYKTKVCDRSTSPQFHEAFHFLVHDPNKDMLVIKLSSAWDQPLGSLVLPIRELLSQPELMLDQWLSLDGALAESQILLRAELKILNSKMAALVALGAGPVLSNKQMPTTGQIRISLSYQTKLTVIIHGCRGLVTSSKEGVDTYISLILLPDKSKATKRKTAVKKKDLNPEFNERFEFDINVEDARQRVLSVCVKHSSSFMSRDKDIIGQAEIDLAQIDFLSGVAEWFDLKDHN</sequence>
<dbReference type="PANTHER" id="PTHR45761">
    <property type="entry name" value="EXTENDED SYNAPTOTAGMIN-LIKE PROTEIN 2, ISOFORM C"/>
    <property type="match status" value="1"/>
</dbReference>
<evidence type="ECO:0000256" key="5">
    <source>
        <dbReference type="ARBA" id="ARBA00022475"/>
    </source>
</evidence>
<dbReference type="GO" id="GO:0035091">
    <property type="term" value="F:phosphatidylinositol binding"/>
    <property type="evidence" value="ECO:0007669"/>
    <property type="project" value="TreeGrafter"/>
</dbReference>
<dbReference type="OrthoDB" id="1029639at2759"/>
<feature type="region of interest" description="Disordered" evidence="15">
    <location>
        <begin position="1246"/>
        <end position="1313"/>
    </location>
</feature>
<feature type="region of interest" description="Disordered" evidence="15">
    <location>
        <begin position="887"/>
        <end position="911"/>
    </location>
</feature>
<dbReference type="GO" id="GO:0061817">
    <property type="term" value="P:endoplasmic reticulum-plasma membrane tethering"/>
    <property type="evidence" value="ECO:0007669"/>
    <property type="project" value="InterPro"/>
</dbReference>
<keyword evidence="18" id="KW-1185">Reference proteome</keyword>
<organism evidence="18 19">
    <name type="scientific">Ictalurus punctatus</name>
    <name type="common">Channel catfish</name>
    <name type="synonym">Silurus punctatus</name>
    <dbReference type="NCBI Taxonomy" id="7998"/>
    <lineage>
        <taxon>Eukaryota</taxon>
        <taxon>Metazoa</taxon>
        <taxon>Chordata</taxon>
        <taxon>Craniata</taxon>
        <taxon>Vertebrata</taxon>
        <taxon>Euteleostomi</taxon>
        <taxon>Actinopterygii</taxon>
        <taxon>Neopterygii</taxon>
        <taxon>Teleostei</taxon>
        <taxon>Ostariophysi</taxon>
        <taxon>Siluriformes</taxon>
        <taxon>Ictaluridae</taxon>
        <taxon>Ictalurus</taxon>
    </lineage>
</organism>
<keyword evidence="14" id="KW-0472">Membrane</keyword>
<feature type="domain" description="SMP-LTD" evidence="17">
    <location>
        <begin position="115"/>
        <end position="293"/>
    </location>
</feature>
<comment type="similarity">
    <text evidence="3">Belongs to the extended synaptotagmin family.</text>
</comment>
<evidence type="ECO:0000256" key="4">
    <source>
        <dbReference type="ARBA" id="ARBA00022448"/>
    </source>
</evidence>
<dbReference type="GO" id="GO:0005544">
    <property type="term" value="F:calcium-dependent phospholipid binding"/>
    <property type="evidence" value="ECO:0007669"/>
    <property type="project" value="TreeGrafter"/>
</dbReference>
<accession>A0A2D0RYF9</accession>
<dbReference type="PROSITE" id="PS50004">
    <property type="entry name" value="C2"/>
    <property type="match status" value="9"/>
</dbReference>
<dbReference type="PANTHER" id="PTHR45761:SF7">
    <property type="entry name" value="EXTENDED SYNAPTOTAGMIN-1 ISOFORM X1"/>
    <property type="match status" value="1"/>
</dbReference>
<feature type="domain" description="C2" evidence="16">
    <location>
        <begin position="292"/>
        <end position="412"/>
    </location>
</feature>
<dbReference type="InterPro" id="IPR037733">
    <property type="entry name" value="Ext_Synaptotagmin_C2A"/>
</dbReference>
<dbReference type="InterPro" id="IPR000008">
    <property type="entry name" value="C2_dom"/>
</dbReference>
<feature type="compositionally biased region" description="Basic and acidic residues" evidence="15">
    <location>
        <begin position="932"/>
        <end position="950"/>
    </location>
</feature>
<keyword evidence="6" id="KW-0812">Transmembrane</keyword>
<keyword evidence="13" id="KW-0446">Lipid-binding</keyword>
<feature type="region of interest" description="Disordered" evidence="15">
    <location>
        <begin position="925"/>
        <end position="970"/>
    </location>
</feature>
<dbReference type="GO" id="GO:0008429">
    <property type="term" value="F:phosphatidylethanolamine binding"/>
    <property type="evidence" value="ECO:0007669"/>
    <property type="project" value="TreeGrafter"/>
</dbReference>
<feature type="compositionally biased region" description="Basic and acidic residues" evidence="15">
    <location>
        <begin position="900"/>
        <end position="911"/>
    </location>
</feature>
<protein>
    <submittedName>
        <fullName evidence="19">Extended synaptotagmin-1</fullName>
    </submittedName>
</protein>
<evidence type="ECO:0000256" key="14">
    <source>
        <dbReference type="ARBA" id="ARBA00023136"/>
    </source>
</evidence>
<evidence type="ECO:0000256" key="13">
    <source>
        <dbReference type="ARBA" id="ARBA00023121"/>
    </source>
</evidence>
<dbReference type="GO" id="GO:0006869">
    <property type="term" value="P:lipid transport"/>
    <property type="evidence" value="ECO:0007669"/>
    <property type="project" value="UniProtKB-KW"/>
</dbReference>
<evidence type="ECO:0000256" key="1">
    <source>
        <dbReference type="ARBA" id="ARBA00004202"/>
    </source>
</evidence>
<dbReference type="InterPro" id="IPR035892">
    <property type="entry name" value="C2_domain_sf"/>
</dbReference>
<evidence type="ECO:0000313" key="19">
    <source>
        <dbReference type="RefSeq" id="XP_017334995.1"/>
    </source>
</evidence>
<feature type="domain" description="C2" evidence="16">
    <location>
        <begin position="953"/>
        <end position="1076"/>
    </location>
</feature>
<feature type="domain" description="C2" evidence="16">
    <location>
        <begin position="738"/>
        <end position="860"/>
    </location>
</feature>
<evidence type="ECO:0000313" key="18">
    <source>
        <dbReference type="Proteomes" id="UP000221080"/>
    </source>
</evidence>
<gene>
    <name evidence="19" type="primary">esyt1b</name>
</gene>
<evidence type="ECO:0000256" key="6">
    <source>
        <dbReference type="ARBA" id="ARBA00022692"/>
    </source>
</evidence>